<sequence>MDVQSAFLNAPLQEEICLEIPQGVPANKETQVLQLNKALYGLKQASLAWYKHLLNWLIISGFQCLLTDPCVFWRQSQNPIWIYVHVDDLAIFGPNLEDVKKEIKNEFDMKDMGKANLLLGIKINHLEDGFSLDQEHYIKELDNKYEIKNFAPSNTPLKPHLQLSI</sequence>
<dbReference type="Pfam" id="PF07727">
    <property type="entry name" value="RVT_2"/>
    <property type="match status" value="1"/>
</dbReference>
<evidence type="ECO:0000313" key="2">
    <source>
        <dbReference type="EMBL" id="MBW0515562.1"/>
    </source>
</evidence>
<dbReference type="AlphaFoldDB" id="A0A9Q3HTA9"/>
<keyword evidence="3" id="KW-1185">Reference proteome</keyword>
<evidence type="ECO:0000259" key="1">
    <source>
        <dbReference type="Pfam" id="PF07727"/>
    </source>
</evidence>
<dbReference type="InterPro" id="IPR043502">
    <property type="entry name" value="DNA/RNA_pol_sf"/>
</dbReference>
<evidence type="ECO:0000313" key="3">
    <source>
        <dbReference type="Proteomes" id="UP000765509"/>
    </source>
</evidence>
<dbReference type="OrthoDB" id="1645289at2759"/>
<dbReference type="InterPro" id="IPR013103">
    <property type="entry name" value="RVT_2"/>
</dbReference>
<proteinExistence type="predicted"/>
<organism evidence="2 3">
    <name type="scientific">Austropuccinia psidii MF-1</name>
    <dbReference type="NCBI Taxonomy" id="1389203"/>
    <lineage>
        <taxon>Eukaryota</taxon>
        <taxon>Fungi</taxon>
        <taxon>Dikarya</taxon>
        <taxon>Basidiomycota</taxon>
        <taxon>Pucciniomycotina</taxon>
        <taxon>Pucciniomycetes</taxon>
        <taxon>Pucciniales</taxon>
        <taxon>Sphaerophragmiaceae</taxon>
        <taxon>Austropuccinia</taxon>
    </lineage>
</organism>
<comment type="caution">
    <text evidence="2">The sequence shown here is derived from an EMBL/GenBank/DDBJ whole genome shotgun (WGS) entry which is preliminary data.</text>
</comment>
<dbReference type="Proteomes" id="UP000765509">
    <property type="component" value="Unassembled WGS sequence"/>
</dbReference>
<reference evidence="2" key="1">
    <citation type="submission" date="2021-03" db="EMBL/GenBank/DDBJ databases">
        <title>Draft genome sequence of rust myrtle Austropuccinia psidii MF-1, a brazilian biotype.</title>
        <authorList>
            <person name="Quecine M.C."/>
            <person name="Pachon D.M.R."/>
            <person name="Bonatelli M.L."/>
            <person name="Correr F.H."/>
            <person name="Franceschini L.M."/>
            <person name="Leite T.F."/>
            <person name="Margarido G.R.A."/>
            <person name="Almeida C.A."/>
            <person name="Ferrarezi J.A."/>
            <person name="Labate C.A."/>
        </authorList>
    </citation>
    <scope>NUCLEOTIDE SEQUENCE</scope>
    <source>
        <strain evidence="2">MF-1</strain>
    </source>
</reference>
<protein>
    <recommendedName>
        <fullName evidence="1">Reverse transcriptase Ty1/copia-type domain-containing protein</fullName>
    </recommendedName>
</protein>
<accession>A0A9Q3HTA9</accession>
<dbReference type="SUPFAM" id="SSF56672">
    <property type="entry name" value="DNA/RNA polymerases"/>
    <property type="match status" value="1"/>
</dbReference>
<gene>
    <name evidence="2" type="ORF">O181_055277</name>
</gene>
<dbReference type="EMBL" id="AVOT02024701">
    <property type="protein sequence ID" value="MBW0515562.1"/>
    <property type="molecule type" value="Genomic_DNA"/>
</dbReference>
<feature type="domain" description="Reverse transcriptase Ty1/copia-type" evidence="1">
    <location>
        <begin position="1"/>
        <end position="158"/>
    </location>
</feature>
<name>A0A9Q3HTA9_9BASI</name>